<dbReference type="InterPro" id="IPR027417">
    <property type="entry name" value="P-loop_NTPase"/>
</dbReference>
<proteinExistence type="predicted"/>
<dbReference type="InterPro" id="IPR003959">
    <property type="entry name" value="ATPase_AAA_core"/>
</dbReference>
<dbReference type="GO" id="GO:0005524">
    <property type="term" value="F:ATP binding"/>
    <property type="evidence" value="ECO:0007669"/>
    <property type="project" value="UniProtKB-KW"/>
</dbReference>
<feature type="region of interest" description="Disordered" evidence="4">
    <location>
        <begin position="1"/>
        <end position="27"/>
    </location>
</feature>
<dbReference type="AlphaFoldDB" id="A0AAQ3P3A9"/>
<dbReference type="SUPFAM" id="SSF52540">
    <property type="entry name" value="P-loop containing nucleoside triphosphate hydrolases"/>
    <property type="match status" value="3"/>
</dbReference>
<dbReference type="Pfam" id="PF00004">
    <property type="entry name" value="AAA"/>
    <property type="match status" value="2"/>
</dbReference>
<name>A0AAQ3P3A9_VIGMU</name>
<evidence type="ECO:0000256" key="1">
    <source>
        <dbReference type="ARBA" id="ARBA00022741"/>
    </source>
</evidence>
<dbReference type="GO" id="GO:0005737">
    <property type="term" value="C:cytoplasm"/>
    <property type="evidence" value="ECO:0007669"/>
    <property type="project" value="TreeGrafter"/>
</dbReference>
<feature type="region of interest" description="Disordered" evidence="4">
    <location>
        <begin position="48"/>
        <end position="82"/>
    </location>
</feature>
<dbReference type="CDD" id="cd00009">
    <property type="entry name" value="AAA"/>
    <property type="match status" value="2"/>
</dbReference>
<keyword evidence="2" id="KW-0067">ATP-binding</keyword>
<dbReference type="GO" id="GO:0034605">
    <property type="term" value="P:cellular response to heat"/>
    <property type="evidence" value="ECO:0007669"/>
    <property type="project" value="TreeGrafter"/>
</dbReference>
<evidence type="ECO:0000256" key="4">
    <source>
        <dbReference type="SAM" id="MobiDB-lite"/>
    </source>
</evidence>
<evidence type="ECO:0000256" key="3">
    <source>
        <dbReference type="SAM" id="Coils"/>
    </source>
</evidence>
<dbReference type="PANTHER" id="PTHR11638">
    <property type="entry name" value="ATP-DEPENDENT CLP PROTEASE"/>
    <property type="match status" value="1"/>
</dbReference>
<dbReference type="InterPro" id="IPR003593">
    <property type="entry name" value="AAA+_ATPase"/>
</dbReference>
<reference evidence="6 7" key="1">
    <citation type="journal article" date="2023" name="Life. Sci Alliance">
        <title>Evolutionary insights into 3D genome organization and epigenetic landscape of Vigna mungo.</title>
        <authorList>
            <person name="Junaid A."/>
            <person name="Singh B."/>
            <person name="Bhatia S."/>
        </authorList>
    </citation>
    <scope>NUCLEOTIDE SEQUENCE [LARGE SCALE GENOMIC DNA]</scope>
    <source>
        <strain evidence="6">Urdbean</strain>
    </source>
</reference>
<feature type="compositionally biased region" description="Basic and acidic residues" evidence="4">
    <location>
        <begin position="1"/>
        <end position="11"/>
    </location>
</feature>
<evidence type="ECO:0000313" key="7">
    <source>
        <dbReference type="Proteomes" id="UP001374535"/>
    </source>
</evidence>
<dbReference type="EMBL" id="CP144699">
    <property type="protein sequence ID" value="WVZ19842.1"/>
    <property type="molecule type" value="Genomic_DNA"/>
</dbReference>
<keyword evidence="7" id="KW-1185">Reference proteome</keyword>
<dbReference type="Gene3D" id="3.40.50.300">
    <property type="entry name" value="P-loop containing nucleotide triphosphate hydrolases"/>
    <property type="match status" value="3"/>
</dbReference>
<accession>A0AAQ3P3A9</accession>
<feature type="domain" description="AAA+ ATPase" evidence="5">
    <location>
        <begin position="500"/>
        <end position="645"/>
    </location>
</feature>
<feature type="coiled-coil region" evidence="3">
    <location>
        <begin position="554"/>
        <end position="581"/>
    </location>
</feature>
<protein>
    <recommendedName>
        <fullName evidence="5">AAA+ ATPase domain-containing protein</fullName>
    </recommendedName>
</protein>
<dbReference type="PANTHER" id="PTHR11638:SF18">
    <property type="entry name" value="HEAT SHOCK PROTEIN 104"/>
    <property type="match status" value="1"/>
</dbReference>
<evidence type="ECO:0000259" key="5">
    <source>
        <dbReference type="SMART" id="SM00382"/>
    </source>
</evidence>
<organism evidence="6 7">
    <name type="scientific">Vigna mungo</name>
    <name type="common">Black gram</name>
    <name type="synonym">Phaseolus mungo</name>
    <dbReference type="NCBI Taxonomy" id="3915"/>
    <lineage>
        <taxon>Eukaryota</taxon>
        <taxon>Viridiplantae</taxon>
        <taxon>Streptophyta</taxon>
        <taxon>Embryophyta</taxon>
        <taxon>Tracheophyta</taxon>
        <taxon>Spermatophyta</taxon>
        <taxon>Magnoliopsida</taxon>
        <taxon>eudicotyledons</taxon>
        <taxon>Gunneridae</taxon>
        <taxon>Pentapetalae</taxon>
        <taxon>rosids</taxon>
        <taxon>fabids</taxon>
        <taxon>Fabales</taxon>
        <taxon>Fabaceae</taxon>
        <taxon>Papilionoideae</taxon>
        <taxon>50 kb inversion clade</taxon>
        <taxon>NPAAA clade</taxon>
        <taxon>indigoferoid/millettioid clade</taxon>
        <taxon>Phaseoleae</taxon>
        <taxon>Vigna</taxon>
    </lineage>
</organism>
<evidence type="ECO:0000256" key="2">
    <source>
        <dbReference type="ARBA" id="ARBA00022840"/>
    </source>
</evidence>
<gene>
    <name evidence="6" type="ORF">V8G54_007164</name>
</gene>
<dbReference type="SMART" id="SM00382">
    <property type="entry name" value="AAA"/>
    <property type="match status" value="2"/>
</dbReference>
<sequence length="666" mass="75189">MGTEKKNRFDGAIDGSGSEASGIGAKSQGGDAVAVVAENFWGDGGGKGVVDTNGNVGRGSEWSRKTRGRQWHRGPPLISPTGPSWRLPKRLGLVRREEGRRKKKIFGTWREEHNSKGISHMGSPVYYYFTKKRARWAKFFLHPYCFQLPLFEALNTYGRDLMEQAGKLNPVIGRDEEIRRVVRILSRRTKNNPLAQRIVKRDAPSNLADVKLIALETGALVAGTKYRGEFEERLKPVLKEVEEIHLVLGAGKGKGSMDASNLFKHMLARGQLRCIGTTPLEKYRKYVEKDATFERRFQHVYMAEPSVVDTAFNTYGRDNLKQAGKLDPARLLEGMRKYEGVGKTVVVEGLAQGIIKGIVPSNLAAVRLIALDIGADFEEGFKGVLKEMEEAEEKVILFIDEIHLVLGAGKGKGSMDTANFFRPMFARGQFRCIGVTTLATTLEEYRKYEEKDATFERRFQRGVRFEYLWKRPYEISREVRPGYWKDEEIRRVVRILYRRMKNNSVLIAEPDVGKTVVVEGLAQRIVKGDIPSKLADVRLIALDIGALVADTKYRGEFEELLKAILKEVEEAEENVILFIDEIHLVLGAGKGEGSMDTANLFKPMLARCQLRCNGNTTLEEYGEYVEKDAAVERRFMQVYIAEPSVVDIVGISWVPRRTFICRDQLP</sequence>
<evidence type="ECO:0000313" key="6">
    <source>
        <dbReference type="EMBL" id="WVZ19842.1"/>
    </source>
</evidence>
<keyword evidence="3" id="KW-0175">Coiled coil</keyword>
<dbReference type="Proteomes" id="UP001374535">
    <property type="component" value="Chromosome 2"/>
</dbReference>
<keyword evidence="1" id="KW-0547">Nucleotide-binding</keyword>
<dbReference type="GO" id="GO:0016887">
    <property type="term" value="F:ATP hydrolysis activity"/>
    <property type="evidence" value="ECO:0007669"/>
    <property type="project" value="InterPro"/>
</dbReference>
<feature type="domain" description="AAA+ ATPase" evidence="5">
    <location>
        <begin position="334"/>
        <end position="469"/>
    </location>
</feature>
<dbReference type="InterPro" id="IPR050130">
    <property type="entry name" value="ClpA_ClpB"/>
</dbReference>